<reference evidence="3 4" key="1">
    <citation type="submission" date="2019-03" db="EMBL/GenBank/DDBJ databases">
        <title>Genomic Encyclopedia of Type Strains, Phase IV (KMG-IV): sequencing the most valuable type-strain genomes for metagenomic binning, comparative biology and taxonomic classification.</title>
        <authorList>
            <person name="Goeker M."/>
        </authorList>
    </citation>
    <scope>NUCLEOTIDE SEQUENCE [LARGE SCALE GENOMIC DNA]</scope>
    <source>
        <strain evidence="3 4">DSM 24176</strain>
    </source>
</reference>
<dbReference type="Pfam" id="PF03480">
    <property type="entry name" value="DctP"/>
    <property type="match status" value="1"/>
</dbReference>
<dbReference type="GO" id="GO:0030246">
    <property type="term" value="F:carbohydrate binding"/>
    <property type="evidence" value="ECO:0007669"/>
    <property type="project" value="TreeGrafter"/>
</dbReference>
<feature type="signal peptide" evidence="2">
    <location>
        <begin position="1"/>
        <end position="21"/>
    </location>
</feature>
<dbReference type="AlphaFoldDB" id="A0A4R1MN46"/>
<gene>
    <name evidence="3" type="ORF">EDC19_1869</name>
</gene>
<dbReference type="CDD" id="cd13603">
    <property type="entry name" value="PBP2_TRAP_Siap_TeaA_like"/>
    <property type="match status" value="1"/>
</dbReference>
<feature type="chain" id="PRO_5039640594" evidence="2">
    <location>
        <begin position="22"/>
        <end position="350"/>
    </location>
</feature>
<comment type="caution">
    <text evidence="3">The sequence shown here is derived from an EMBL/GenBank/DDBJ whole genome shotgun (WGS) entry which is preliminary data.</text>
</comment>
<evidence type="ECO:0000256" key="1">
    <source>
        <dbReference type="ARBA" id="ARBA00022729"/>
    </source>
</evidence>
<dbReference type="Gene3D" id="3.40.190.170">
    <property type="entry name" value="Bacterial extracellular solute-binding protein, family 7"/>
    <property type="match status" value="1"/>
</dbReference>
<name>A0A4R1MN46_9FIRM</name>
<dbReference type="RefSeq" id="WP_132282574.1">
    <property type="nucleotide sequence ID" value="NZ_SMGQ01000013.1"/>
</dbReference>
<sequence length="350" mass="39391">MKKTISILVISMLVMSLIGCTSEPSQQSSGENAVTTTNEVELELIVAHNQTSQENPYAHGMNKFKEEIEKISDGKVNVTVHHGTLGQSESELIENMQMGSISMVVASPGFMTAIGVPEIDIFSLLYLFDSFDHWEKAVDGDFGDTMKETVKEQTNNSFKIMDYWTASVRDYYGKEAIQSPDDIAGMTIRTQTSGVVREFWEEAGAIPTSVAWGELYQALSQGVVDSAENDYTNFMLQDHHRTANGKYVSETNHDYTTRLLLMDGNVYDSLTEEQQGWIDEAVKAATEVERQVTYDMYAESKQKVIEDGGIITEYEDMDIEAFTEIAIPIQDRFAEQYNMQSELDMIRSVR</sequence>
<dbReference type="InterPro" id="IPR038404">
    <property type="entry name" value="TRAP_DctP_sf"/>
</dbReference>
<dbReference type="PANTHER" id="PTHR33376">
    <property type="match status" value="1"/>
</dbReference>
<evidence type="ECO:0000313" key="4">
    <source>
        <dbReference type="Proteomes" id="UP000294545"/>
    </source>
</evidence>
<dbReference type="GO" id="GO:0055085">
    <property type="term" value="P:transmembrane transport"/>
    <property type="evidence" value="ECO:0007669"/>
    <property type="project" value="InterPro"/>
</dbReference>
<protein>
    <submittedName>
        <fullName evidence="3">Tripartite ATP-independent transporter DctP family solute receptor</fullName>
    </submittedName>
</protein>
<evidence type="ECO:0000313" key="3">
    <source>
        <dbReference type="EMBL" id="TCK92714.1"/>
    </source>
</evidence>
<organism evidence="3 4">
    <name type="scientific">Natranaerovirga hydrolytica</name>
    <dbReference type="NCBI Taxonomy" id="680378"/>
    <lineage>
        <taxon>Bacteria</taxon>
        <taxon>Bacillati</taxon>
        <taxon>Bacillota</taxon>
        <taxon>Clostridia</taxon>
        <taxon>Lachnospirales</taxon>
        <taxon>Natranaerovirgaceae</taxon>
        <taxon>Natranaerovirga</taxon>
    </lineage>
</organism>
<evidence type="ECO:0000256" key="2">
    <source>
        <dbReference type="SAM" id="SignalP"/>
    </source>
</evidence>
<dbReference type="PROSITE" id="PS51257">
    <property type="entry name" value="PROKAR_LIPOPROTEIN"/>
    <property type="match status" value="1"/>
</dbReference>
<keyword evidence="3" id="KW-0675">Receptor</keyword>
<keyword evidence="4" id="KW-1185">Reference proteome</keyword>
<dbReference type="OrthoDB" id="9815946at2"/>
<dbReference type="InterPro" id="IPR018389">
    <property type="entry name" value="DctP_fam"/>
</dbReference>
<dbReference type="PANTHER" id="PTHR33376:SF2">
    <property type="entry name" value="DICARBOXYLATE-BINDING PERIPLASMIC PROTEIN"/>
    <property type="match status" value="1"/>
</dbReference>
<proteinExistence type="predicted"/>
<dbReference type="NCBIfam" id="NF037995">
    <property type="entry name" value="TRAP_S1"/>
    <property type="match status" value="1"/>
</dbReference>
<accession>A0A4R1MN46</accession>
<dbReference type="Proteomes" id="UP000294545">
    <property type="component" value="Unassembled WGS sequence"/>
</dbReference>
<dbReference type="EMBL" id="SMGQ01000013">
    <property type="protein sequence ID" value="TCK92714.1"/>
    <property type="molecule type" value="Genomic_DNA"/>
</dbReference>
<keyword evidence="1 2" id="KW-0732">Signal</keyword>